<dbReference type="Proteomes" id="UP000559256">
    <property type="component" value="Unassembled WGS sequence"/>
</dbReference>
<evidence type="ECO:0000313" key="1">
    <source>
        <dbReference type="EMBL" id="KAF5365258.1"/>
    </source>
</evidence>
<reference evidence="1 2" key="1">
    <citation type="journal article" date="2020" name="ISME J.">
        <title>Uncovering the hidden diversity of litter-decomposition mechanisms in mushroom-forming fungi.</title>
        <authorList>
            <person name="Floudas D."/>
            <person name="Bentzer J."/>
            <person name="Ahren D."/>
            <person name="Johansson T."/>
            <person name="Persson P."/>
            <person name="Tunlid A."/>
        </authorList>
    </citation>
    <scope>NUCLEOTIDE SEQUENCE [LARGE SCALE GENOMIC DNA]</scope>
    <source>
        <strain evidence="1 2">CBS 291.85</strain>
    </source>
</reference>
<accession>A0A8H5LQ21</accession>
<dbReference type="Gene3D" id="2.60.120.10">
    <property type="entry name" value="Jelly Rolls"/>
    <property type="match status" value="1"/>
</dbReference>
<dbReference type="InterPro" id="IPR011051">
    <property type="entry name" value="RmlC_Cupin_sf"/>
</dbReference>
<keyword evidence="2" id="KW-1185">Reference proteome</keyword>
<dbReference type="AlphaFoldDB" id="A0A8H5LQ21"/>
<dbReference type="InterPro" id="IPR014710">
    <property type="entry name" value="RmlC-like_jellyroll"/>
</dbReference>
<sequence length="210" mass="24097">MPITLSTSIQFTSTGQLVIRTRLKFVFTTMTSLPESYSVVKGVTMTFLDRNSPYITRVNISGDPDAEQLFVPAHWHETHDEVMLIVKGKLEIMLGSTWRTYTPEDGEVTIPKGTVHSLRSLKGVETVFHEKTEPMDEEKELFFRNIFSIEGGMNANLLPAMQVFYHGDTLPAFPVHLPWLEKAFIVIFGYYLAPWFGYRLKYDNAKLKRL</sequence>
<comment type="caution">
    <text evidence="1">The sequence shown here is derived from an EMBL/GenBank/DDBJ whole genome shotgun (WGS) entry which is preliminary data.</text>
</comment>
<protein>
    <submittedName>
        <fullName evidence="1">Uncharacterized protein</fullName>
    </submittedName>
</protein>
<proteinExistence type="predicted"/>
<gene>
    <name evidence="1" type="ORF">D9758_005397</name>
</gene>
<name>A0A8H5LQ21_9AGAR</name>
<organism evidence="1 2">
    <name type="scientific">Tetrapyrgos nigripes</name>
    <dbReference type="NCBI Taxonomy" id="182062"/>
    <lineage>
        <taxon>Eukaryota</taxon>
        <taxon>Fungi</taxon>
        <taxon>Dikarya</taxon>
        <taxon>Basidiomycota</taxon>
        <taxon>Agaricomycotina</taxon>
        <taxon>Agaricomycetes</taxon>
        <taxon>Agaricomycetidae</taxon>
        <taxon>Agaricales</taxon>
        <taxon>Marasmiineae</taxon>
        <taxon>Marasmiaceae</taxon>
        <taxon>Tetrapyrgos</taxon>
    </lineage>
</organism>
<evidence type="ECO:0000313" key="2">
    <source>
        <dbReference type="Proteomes" id="UP000559256"/>
    </source>
</evidence>
<dbReference type="EMBL" id="JAACJM010000028">
    <property type="protein sequence ID" value="KAF5365258.1"/>
    <property type="molecule type" value="Genomic_DNA"/>
</dbReference>
<dbReference type="OrthoDB" id="504210at2759"/>
<dbReference type="SUPFAM" id="SSF51182">
    <property type="entry name" value="RmlC-like cupins"/>
    <property type="match status" value="1"/>
</dbReference>